<proteinExistence type="predicted"/>
<dbReference type="EMBL" id="JAPDRQ010000215">
    <property type="protein sequence ID" value="KAJ9652129.1"/>
    <property type="molecule type" value="Genomic_DNA"/>
</dbReference>
<evidence type="ECO:0000313" key="2">
    <source>
        <dbReference type="Proteomes" id="UP001172386"/>
    </source>
</evidence>
<gene>
    <name evidence="1" type="ORF">H2198_008611</name>
</gene>
<evidence type="ECO:0000313" key="1">
    <source>
        <dbReference type="EMBL" id="KAJ9652129.1"/>
    </source>
</evidence>
<comment type="caution">
    <text evidence="1">The sequence shown here is derived from an EMBL/GenBank/DDBJ whole genome shotgun (WGS) entry which is preliminary data.</text>
</comment>
<sequence>MYSTNPRQRVLKPIVLTAENFAGNTDLINDLSSRQGFISPDVQARLDTLQRLVHVEGPLGRIPDTLLRDIFDHFIHGGIDDFSMTMWQNLQFSVKKWDGKPATFLDQRTNQELQVSRFGYDTYRQNAGKQITIVAIPRSTDTQDVDYYITFGGAGNKNRQPFTPHRTKAWVDGVCWQNMTWGIWKPIHHRTQDWDPREHSNVVRTIKANESTPQKATPSNANVVAEHGSTSKNQNEERIESATESESDGEWAALESIRARAKERATRKRVRRSSTAENDDEEANDIPHTAPQPPKQKLRIVFHDSRAEGLVSQDQGASDIQPPETTELPIATPRPEAEVIDLEQTMLGPGVPIKAEAPTDADTIEVRVLMIQQQRSSTVPTAVENNTPTITPKRAPTEDARGIAENVLEVEIQFKDSDDQVQETVQWSDCSTASELFDYACACEIVDRNTRMLEVQVANERPVRLMRDKEDQFRSKVVRPMMNLLRVGVGTGAGTGSGTRERMTVVVKKYY</sequence>
<reference evidence="1" key="1">
    <citation type="submission" date="2022-10" db="EMBL/GenBank/DDBJ databases">
        <title>Culturing micro-colonial fungi from biological soil crusts in the Mojave desert and describing Neophaeococcomyces mojavensis, and introducing the new genera and species Taxawa tesnikishii.</title>
        <authorList>
            <person name="Kurbessoian T."/>
            <person name="Stajich J.E."/>
        </authorList>
    </citation>
    <scope>NUCLEOTIDE SEQUENCE</scope>
    <source>
        <strain evidence="1">JES_112</strain>
    </source>
</reference>
<organism evidence="1 2">
    <name type="scientific">Neophaeococcomyces mojaviensis</name>
    <dbReference type="NCBI Taxonomy" id="3383035"/>
    <lineage>
        <taxon>Eukaryota</taxon>
        <taxon>Fungi</taxon>
        <taxon>Dikarya</taxon>
        <taxon>Ascomycota</taxon>
        <taxon>Pezizomycotina</taxon>
        <taxon>Eurotiomycetes</taxon>
        <taxon>Chaetothyriomycetidae</taxon>
        <taxon>Chaetothyriales</taxon>
        <taxon>Chaetothyriales incertae sedis</taxon>
        <taxon>Neophaeococcomyces</taxon>
    </lineage>
</organism>
<keyword evidence="2" id="KW-1185">Reference proteome</keyword>
<dbReference type="Proteomes" id="UP001172386">
    <property type="component" value="Unassembled WGS sequence"/>
</dbReference>
<accession>A0ACC2ZWU9</accession>
<protein>
    <submittedName>
        <fullName evidence="1">Uncharacterized protein</fullName>
    </submittedName>
</protein>
<name>A0ACC2ZWU9_9EURO</name>